<name>A0A2K5B190_9HYME</name>
<feature type="chain" id="PRO_5014391374" evidence="1">
    <location>
        <begin position="20"/>
        <end position="135"/>
    </location>
</feature>
<dbReference type="CDD" id="cd23992">
    <property type="entry name" value="PBP_GOBP"/>
    <property type="match status" value="1"/>
</dbReference>
<sequence length="135" mass="15008">MSRFALFLALFAMVVLASGHNIEKMKEAFKSCKTDVGVAEDTPMKDIPSSKMGCFHACVMKKFDTMKDGKIMVENLLERAEKRMNPLPAEMKEKLAKCADDANGKGDECEVAGYMHDCWWDLMKSMGVTPKGSSN</sequence>
<dbReference type="Pfam" id="PF01395">
    <property type="entry name" value="PBP_GOBP"/>
    <property type="match status" value="1"/>
</dbReference>
<dbReference type="GO" id="GO:0005549">
    <property type="term" value="F:odorant binding"/>
    <property type="evidence" value="ECO:0007669"/>
    <property type="project" value="InterPro"/>
</dbReference>
<dbReference type="EMBL" id="KY391808">
    <property type="protein sequence ID" value="ASA40278.1"/>
    <property type="molecule type" value="mRNA"/>
</dbReference>
<dbReference type="SMART" id="SM00708">
    <property type="entry name" value="PhBP"/>
    <property type="match status" value="1"/>
</dbReference>
<dbReference type="AlphaFoldDB" id="A0A2K5B190"/>
<accession>A0A2K5B190</accession>
<proteinExistence type="evidence at transcript level"/>
<keyword evidence="1" id="KW-0732">Signal</keyword>
<dbReference type="InterPro" id="IPR006170">
    <property type="entry name" value="PBP/GOBP"/>
</dbReference>
<dbReference type="SUPFAM" id="SSF47565">
    <property type="entry name" value="Insect pheromone/odorant-binding proteins"/>
    <property type="match status" value="1"/>
</dbReference>
<dbReference type="InterPro" id="IPR036728">
    <property type="entry name" value="PBP_GOBP_sf"/>
</dbReference>
<feature type="signal peptide" evidence="1">
    <location>
        <begin position="1"/>
        <end position="19"/>
    </location>
</feature>
<reference evidence="2" key="1">
    <citation type="submission" date="2016-12" db="EMBL/GenBank/DDBJ databases">
        <title>Identification and sex expression profile of odorant-binding proteins in the Trichogramma japonicum using RNA-seq.</title>
        <authorList>
            <person name="Wu J."/>
        </authorList>
    </citation>
    <scope>NUCLEOTIDE SEQUENCE</scope>
</reference>
<dbReference type="Gene3D" id="1.10.238.20">
    <property type="entry name" value="Pheromone/general odorant binding protein domain"/>
    <property type="match status" value="1"/>
</dbReference>
<evidence type="ECO:0000256" key="1">
    <source>
        <dbReference type="SAM" id="SignalP"/>
    </source>
</evidence>
<organism evidence="2">
    <name type="scientific">Trichogramma japonicum</name>
    <dbReference type="NCBI Taxonomy" id="311206"/>
    <lineage>
        <taxon>Eukaryota</taxon>
        <taxon>Metazoa</taxon>
        <taxon>Ecdysozoa</taxon>
        <taxon>Arthropoda</taxon>
        <taxon>Hexapoda</taxon>
        <taxon>Insecta</taxon>
        <taxon>Pterygota</taxon>
        <taxon>Neoptera</taxon>
        <taxon>Endopterygota</taxon>
        <taxon>Hymenoptera</taxon>
        <taxon>Apocrita</taxon>
        <taxon>Proctotrupomorpha</taxon>
        <taxon>Chalcidoidea</taxon>
        <taxon>Trichogrammatidae</taxon>
        <taxon>Trichogramma</taxon>
    </lineage>
</organism>
<evidence type="ECO:0000313" key="2">
    <source>
        <dbReference type="EMBL" id="ASA40278.1"/>
    </source>
</evidence>
<protein>
    <submittedName>
        <fullName evidence="2">OBP4</fullName>
    </submittedName>
</protein>